<dbReference type="EMBL" id="CP003382">
    <property type="protein sequence ID" value="AFZ66314.1"/>
    <property type="molecule type" value="Genomic_DNA"/>
</dbReference>
<feature type="domain" description="LysM" evidence="2">
    <location>
        <begin position="119"/>
        <end position="162"/>
    </location>
</feature>
<dbReference type="SUPFAM" id="SSF54106">
    <property type="entry name" value="LysM domain"/>
    <property type="match status" value="2"/>
</dbReference>
<evidence type="ECO:0000313" key="4">
    <source>
        <dbReference type="Proteomes" id="UP000010467"/>
    </source>
</evidence>
<evidence type="ECO:0000313" key="3">
    <source>
        <dbReference type="EMBL" id="AFZ66314.1"/>
    </source>
</evidence>
<dbReference type="InterPro" id="IPR018711">
    <property type="entry name" value="NAGPA"/>
</dbReference>
<feature type="signal peptide" evidence="1">
    <location>
        <begin position="1"/>
        <end position="23"/>
    </location>
</feature>
<dbReference type="AlphaFoldDB" id="K9ZYN4"/>
<organism evidence="3 4">
    <name type="scientific">Deinococcus peraridilitoris (strain DSM 19664 / LMG 22246 / CIP 109416 / KR-200)</name>
    <dbReference type="NCBI Taxonomy" id="937777"/>
    <lineage>
        <taxon>Bacteria</taxon>
        <taxon>Thermotogati</taxon>
        <taxon>Deinococcota</taxon>
        <taxon>Deinococci</taxon>
        <taxon>Deinococcales</taxon>
        <taxon>Deinococcaceae</taxon>
        <taxon>Deinococcus</taxon>
    </lineage>
</organism>
<dbReference type="InterPro" id="IPR018392">
    <property type="entry name" value="LysM"/>
</dbReference>
<dbReference type="PANTHER" id="PTHR33734">
    <property type="entry name" value="LYSM DOMAIN-CONTAINING GPI-ANCHORED PROTEIN 2"/>
    <property type="match status" value="1"/>
</dbReference>
<dbReference type="Gene3D" id="3.10.350.10">
    <property type="entry name" value="LysM domain"/>
    <property type="match status" value="2"/>
</dbReference>
<feature type="domain" description="LysM" evidence="2">
    <location>
        <begin position="26"/>
        <end position="69"/>
    </location>
</feature>
<name>K9ZYN4_DEIPD</name>
<dbReference type="InterPro" id="IPR036779">
    <property type="entry name" value="LysM_dom_sf"/>
</dbReference>
<dbReference type="HOGENOM" id="CLU_026899_0_0_0"/>
<feature type="chain" id="PRO_5003938910" evidence="1">
    <location>
        <begin position="24"/>
        <end position="396"/>
    </location>
</feature>
<dbReference type="Pfam" id="PF01476">
    <property type="entry name" value="LysM"/>
    <property type="match status" value="2"/>
</dbReference>
<keyword evidence="4" id="KW-1185">Reference proteome</keyword>
<dbReference type="PANTHER" id="PTHR33734:SF22">
    <property type="entry name" value="MEMBRANE-BOUND LYTIC MUREIN TRANSGLYCOSYLASE D"/>
    <property type="match status" value="1"/>
</dbReference>
<dbReference type="KEGG" id="dpd:Deipe_0735"/>
<proteinExistence type="predicted"/>
<dbReference type="CDD" id="cd00118">
    <property type="entry name" value="LysM"/>
    <property type="match status" value="2"/>
</dbReference>
<dbReference type="PROSITE" id="PS51782">
    <property type="entry name" value="LYSM"/>
    <property type="match status" value="2"/>
</dbReference>
<gene>
    <name evidence="3" type="ordered locus">Deipe_0735</name>
</gene>
<reference evidence="4" key="1">
    <citation type="submission" date="2012-03" db="EMBL/GenBank/DDBJ databases">
        <title>Complete sequence of chromosome of Deinococcus peraridilitoris DSM 19664.</title>
        <authorList>
            <person name="Lucas S."/>
            <person name="Copeland A."/>
            <person name="Lapidus A."/>
            <person name="Glavina del Rio T."/>
            <person name="Dalin E."/>
            <person name="Tice H."/>
            <person name="Bruce D."/>
            <person name="Goodwin L."/>
            <person name="Pitluck S."/>
            <person name="Peters L."/>
            <person name="Mikhailova N."/>
            <person name="Lu M."/>
            <person name="Kyrpides N."/>
            <person name="Mavromatis K."/>
            <person name="Ivanova N."/>
            <person name="Brettin T."/>
            <person name="Detter J.C."/>
            <person name="Han C."/>
            <person name="Larimer F."/>
            <person name="Land M."/>
            <person name="Hauser L."/>
            <person name="Markowitz V."/>
            <person name="Cheng J.-F."/>
            <person name="Hugenholtz P."/>
            <person name="Woyke T."/>
            <person name="Wu D."/>
            <person name="Pukall R."/>
            <person name="Steenblock K."/>
            <person name="Brambilla E."/>
            <person name="Klenk H.-P."/>
            <person name="Eisen J.A."/>
        </authorList>
    </citation>
    <scope>NUCLEOTIDE SEQUENCE [LARGE SCALE GENOMIC DNA]</scope>
    <source>
        <strain evidence="4">DSM 19664 / LMG 22246 / CIP 109416 / KR-200</strain>
    </source>
</reference>
<dbReference type="Pfam" id="PF09992">
    <property type="entry name" value="NAGPA"/>
    <property type="match status" value="1"/>
</dbReference>
<dbReference type="OrthoDB" id="60771at2"/>
<dbReference type="eggNOG" id="COG4632">
    <property type="taxonomic scope" value="Bacteria"/>
</dbReference>
<protein>
    <submittedName>
        <fullName evidence="3">Putative periplasmic protein (DUF2233)</fullName>
    </submittedName>
</protein>
<dbReference type="Proteomes" id="UP000010467">
    <property type="component" value="Chromosome"/>
</dbReference>
<sequence>MRRRFVYSFTIFLMLSASAPGLASPTVVQVQPGDTLTLLSKKYGVSVPRLMQLNHLKSSTIRVGQPLRLRRQAAHARTVAKPAVVKAHTPLRKATRPTRLAKPGKITATVTAARTVAPAQVTVRPGDTLSTLALRHKTTVAQLQRLNKLKSSTITVGQRLRIKAPAPRKPDVNLVRGKVLGVPVVLIEVDMRNPNVFITPVLPRHGLGNGASLKALTLQSGAKALINGGYFHPRSFIPAGDLVVHGRYISTGRVPTAVAITPDNRVAIHPVQAVQFASWRGFETVIASGPHVLRRGVVARHVSQGYRDPAVFGRAARSALGVRGDQQLIFMSSKTLLTTSEVAKIMQRAGAREAILLDGGSSTGIAWQGNVLYAPSRQLSYGIGIYANYRGKRQGR</sequence>
<evidence type="ECO:0000256" key="1">
    <source>
        <dbReference type="SAM" id="SignalP"/>
    </source>
</evidence>
<evidence type="ECO:0000259" key="2">
    <source>
        <dbReference type="PROSITE" id="PS51782"/>
    </source>
</evidence>
<dbReference type="GO" id="GO:0008932">
    <property type="term" value="F:lytic endotransglycosylase activity"/>
    <property type="evidence" value="ECO:0007669"/>
    <property type="project" value="TreeGrafter"/>
</dbReference>
<dbReference type="STRING" id="937777.Deipe_0735"/>
<dbReference type="SMART" id="SM00257">
    <property type="entry name" value="LysM"/>
    <property type="match status" value="2"/>
</dbReference>
<keyword evidence="1" id="KW-0732">Signal</keyword>
<dbReference type="eggNOG" id="COG1388">
    <property type="taxonomic scope" value="Bacteria"/>
</dbReference>
<dbReference type="PATRIC" id="fig|937777.3.peg.741"/>
<accession>K9ZYN4</accession>